<feature type="signal peptide" evidence="1">
    <location>
        <begin position="1"/>
        <end position="18"/>
    </location>
</feature>
<evidence type="ECO:0000313" key="3">
    <source>
        <dbReference type="Proteomes" id="UP000435649"/>
    </source>
</evidence>
<evidence type="ECO:0000256" key="1">
    <source>
        <dbReference type="SAM" id="SignalP"/>
    </source>
</evidence>
<dbReference type="InterPro" id="IPR046596">
    <property type="entry name" value="DUF6655"/>
</dbReference>
<dbReference type="AlphaFoldDB" id="A0A844FXF2"/>
<evidence type="ECO:0000313" key="2">
    <source>
        <dbReference type="EMBL" id="MST95776.1"/>
    </source>
</evidence>
<dbReference type="Proteomes" id="UP000435649">
    <property type="component" value="Unassembled WGS sequence"/>
</dbReference>
<reference evidence="2 3" key="1">
    <citation type="submission" date="2019-08" db="EMBL/GenBank/DDBJ databases">
        <title>In-depth cultivation of the pig gut microbiome towards novel bacterial diversity and tailored functional studies.</title>
        <authorList>
            <person name="Wylensek D."/>
            <person name="Hitch T.C.A."/>
            <person name="Clavel T."/>
        </authorList>
    </citation>
    <scope>NUCLEOTIDE SEQUENCE [LARGE SCALE GENOMIC DNA]</scope>
    <source>
        <strain evidence="2 3">BBE-744-WT-12</strain>
    </source>
</reference>
<gene>
    <name evidence="2" type="ORF">FYJ85_01790</name>
</gene>
<accession>A0A844FXF2</accession>
<dbReference type="PROSITE" id="PS51257">
    <property type="entry name" value="PROKAR_LIPOPROTEIN"/>
    <property type="match status" value="1"/>
</dbReference>
<name>A0A844FXF2_9BACT</name>
<dbReference type="EMBL" id="VUNS01000001">
    <property type="protein sequence ID" value="MST95776.1"/>
    <property type="molecule type" value="Genomic_DNA"/>
</dbReference>
<dbReference type="RefSeq" id="WP_154416805.1">
    <property type="nucleotide sequence ID" value="NZ_VUNS01000001.1"/>
</dbReference>
<organism evidence="2 3">
    <name type="scientific">Victivallis lenta</name>
    <dbReference type="NCBI Taxonomy" id="2606640"/>
    <lineage>
        <taxon>Bacteria</taxon>
        <taxon>Pseudomonadati</taxon>
        <taxon>Lentisphaerota</taxon>
        <taxon>Lentisphaeria</taxon>
        <taxon>Victivallales</taxon>
        <taxon>Victivallaceae</taxon>
        <taxon>Victivallis</taxon>
    </lineage>
</organism>
<proteinExistence type="predicted"/>
<keyword evidence="3" id="KW-1185">Reference proteome</keyword>
<dbReference type="Pfam" id="PF20360">
    <property type="entry name" value="DUF6655"/>
    <property type="match status" value="1"/>
</dbReference>
<sequence>MKRRIYSLAAAATTFVFCSCTTPWVTNTPRSAVEQYLLSATIERGVKCVDFGKFAGKKAFMDYDYFAPQVDKAYAQGVLEMQLSQAGIVITRKQEEADVIVQPLCGVLGTDYSKFFIGTPQLPIPVPNTDVSFAIPEIPIFSKYTRNAYGRFSFNIFNAADRKLLDSFAEINSSAIYNNWIILLVPFSSHNMYMEDSSKAETTVDFFE</sequence>
<evidence type="ECO:0008006" key="4">
    <source>
        <dbReference type="Google" id="ProtNLM"/>
    </source>
</evidence>
<keyword evidence="1" id="KW-0732">Signal</keyword>
<comment type="caution">
    <text evidence="2">The sequence shown here is derived from an EMBL/GenBank/DDBJ whole genome shotgun (WGS) entry which is preliminary data.</text>
</comment>
<protein>
    <recommendedName>
        <fullName evidence="4">Lipoprotein</fullName>
    </recommendedName>
</protein>
<feature type="chain" id="PRO_5032397078" description="Lipoprotein" evidence="1">
    <location>
        <begin position="19"/>
        <end position="208"/>
    </location>
</feature>